<keyword evidence="11 14" id="KW-0460">Magnesium</keyword>
<feature type="binding site" evidence="13">
    <location>
        <position position="340"/>
    </location>
    <ligand>
        <name>ATP</name>
        <dbReference type="ChEBI" id="CHEBI:30616"/>
    </ligand>
</feature>
<dbReference type="FunFam" id="3.30.590.10:FF:000001">
    <property type="entry name" value="Glutamine synthetase"/>
    <property type="match status" value="1"/>
</dbReference>
<dbReference type="InterPro" id="IPR004809">
    <property type="entry name" value="Gln_synth_I"/>
</dbReference>
<evidence type="ECO:0000256" key="17">
    <source>
        <dbReference type="RuleBase" id="RU000384"/>
    </source>
</evidence>
<comment type="caution">
    <text evidence="22">The sequence shown here is derived from an EMBL/GenBank/DDBJ whole genome shotgun (WGS) entry which is preliminary data.</text>
</comment>
<evidence type="ECO:0000256" key="16">
    <source>
        <dbReference type="PROSITE-ProRule" id="PRU01330"/>
    </source>
</evidence>
<proteinExistence type="inferred from homology"/>
<evidence type="ECO:0000259" key="21">
    <source>
        <dbReference type="PROSITE" id="PS51987"/>
    </source>
</evidence>
<evidence type="ECO:0000256" key="7">
    <source>
        <dbReference type="ARBA" id="ARBA00022598"/>
    </source>
</evidence>
<dbReference type="AlphaFoldDB" id="A0A2T4TZR7"/>
<dbReference type="InterPro" id="IPR008147">
    <property type="entry name" value="Gln_synt_N"/>
</dbReference>
<dbReference type="GO" id="GO:0006542">
    <property type="term" value="P:glutamine biosynthetic process"/>
    <property type="evidence" value="ECO:0007669"/>
    <property type="project" value="InterPro"/>
</dbReference>
<dbReference type="InterPro" id="IPR027302">
    <property type="entry name" value="Gln_synth_N_conserv_site"/>
</dbReference>
<dbReference type="GO" id="GO:0005737">
    <property type="term" value="C:cytoplasm"/>
    <property type="evidence" value="ECO:0007669"/>
    <property type="project" value="UniProtKB-SubCell"/>
</dbReference>
<reference evidence="22 23" key="1">
    <citation type="submission" date="2017-09" db="EMBL/GenBank/DDBJ databases">
        <title>Bloom of a denitrifying methanotroph, Candidatus Methylomirabilis limnetica, in a deep stratified lake.</title>
        <authorList>
            <person name="Graf J.S."/>
            <person name="Marchant H.K."/>
            <person name="Tienken D."/>
            <person name="Hach P.F."/>
            <person name="Brand A."/>
            <person name="Schubert C.J."/>
            <person name="Kuypers M.M."/>
            <person name="Milucka J."/>
        </authorList>
    </citation>
    <scope>NUCLEOTIDE SEQUENCE [LARGE SCALE GENOMIC DNA]</scope>
    <source>
        <strain evidence="22 23">Zug</strain>
    </source>
</reference>
<feature type="modified residue" description="O-AMP-tyrosine" evidence="15">
    <location>
        <position position="399"/>
    </location>
</feature>
<accession>A0A2T4TZR7</accession>
<dbReference type="GO" id="GO:0046872">
    <property type="term" value="F:metal ion binding"/>
    <property type="evidence" value="ECO:0007669"/>
    <property type="project" value="UniProtKB-KW"/>
</dbReference>
<dbReference type="SMART" id="SM01230">
    <property type="entry name" value="Gln-synt_C"/>
    <property type="match status" value="1"/>
</dbReference>
<feature type="binding site" evidence="14">
    <location>
        <position position="132"/>
    </location>
    <ligand>
        <name>Mg(2+)</name>
        <dbReference type="ChEBI" id="CHEBI:18420"/>
        <label>1</label>
    </ligand>
</feature>
<evidence type="ECO:0000256" key="6">
    <source>
        <dbReference type="ARBA" id="ARBA00022553"/>
    </source>
</evidence>
<evidence type="ECO:0000256" key="9">
    <source>
        <dbReference type="ARBA" id="ARBA00022741"/>
    </source>
</evidence>
<comment type="catalytic activity">
    <reaction evidence="19">
        <text>L-glutamate + NH4(+) + ATP = L-glutamine + ADP + phosphate + H(+)</text>
        <dbReference type="Rhea" id="RHEA:16169"/>
        <dbReference type="ChEBI" id="CHEBI:15378"/>
        <dbReference type="ChEBI" id="CHEBI:28938"/>
        <dbReference type="ChEBI" id="CHEBI:29985"/>
        <dbReference type="ChEBI" id="CHEBI:30616"/>
        <dbReference type="ChEBI" id="CHEBI:43474"/>
        <dbReference type="ChEBI" id="CHEBI:58359"/>
        <dbReference type="ChEBI" id="CHEBI:456216"/>
        <dbReference type="EC" id="6.3.1.2"/>
    </reaction>
</comment>
<evidence type="ECO:0000256" key="5">
    <source>
        <dbReference type="ARBA" id="ARBA00022490"/>
    </source>
</evidence>
<evidence type="ECO:0000256" key="10">
    <source>
        <dbReference type="ARBA" id="ARBA00022840"/>
    </source>
</evidence>
<evidence type="ECO:0000313" key="22">
    <source>
        <dbReference type="EMBL" id="PTL36615.1"/>
    </source>
</evidence>
<evidence type="ECO:0000256" key="1">
    <source>
        <dbReference type="ARBA" id="ARBA00004496"/>
    </source>
</evidence>
<dbReference type="InterPro" id="IPR027303">
    <property type="entry name" value="Gln_synth_gly_rich_site"/>
</dbReference>
<evidence type="ECO:0000256" key="4">
    <source>
        <dbReference type="ARBA" id="ARBA00021364"/>
    </source>
</evidence>
<dbReference type="EC" id="6.3.1.2" evidence="19"/>
<dbReference type="InterPro" id="IPR008146">
    <property type="entry name" value="Gln_synth_cat_dom"/>
</dbReference>
<keyword evidence="7 19" id="KW-0436">Ligase</keyword>
<feature type="binding site" evidence="12">
    <location>
        <position position="322"/>
    </location>
    <ligand>
        <name>L-glutamate</name>
        <dbReference type="ChEBI" id="CHEBI:29985"/>
    </ligand>
</feature>
<feature type="binding site" evidence="13">
    <location>
        <position position="207"/>
    </location>
    <ligand>
        <name>ATP</name>
        <dbReference type="ChEBI" id="CHEBI:30616"/>
    </ligand>
</feature>
<dbReference type="GO" id="GO:0004356">
    <property type="term" value="F:glutamine synthetase activity"/>
    <property type="evidence" value="ECO:0007669"/>
    <property type="project" value="UniProtKB-EC"/>
</dbReference>
<feature type="binding site" evidence="14">
    <location>
        <position position="269"/>
    </location>
    <ligand>
        <name>Mg(2+)</name>
        <dbReference type="ChEBI" id="CHEBI:18420"/>
        <label>1</label>
    </ligand>
</feature>
<dbReference type="Pfam" id="PF03951">
    <property type="entry name" value="Gln-synt_N"/>
    <property type="match status" value="1"/>
</dbReference>
<evidence type="ECO:0000256" key="19">
    <source>
        <dbReference type="RuleBase" id="RU004356"/>
    </source>
</evidence>
<feature type="binding site" evidence="12">
    <location>
        <position position="340"/>
    </location>
    <ligand>
        <name>L-glutamate</name>
        <dbReference type="ChEBI" id="CHEBI:29985"/>
    </ligand>
</feature>
<dbReference type="Gene3D" id="3.10.20.70">
    <property type="entry name" value="Glutamine synthetase, N-terminal domain"/>
    <property type="match status" value="1"/>
</dbReference>
<evidence type="ECO:0000256" key="15">
    <source>
        <dbReference type="PIRSR" id="PIRSR604809-50"/>
    </source>
</evidence>
<dbReference type="Gene3D" id="3.30.590.10">
    <property type="entry name" value="Glutamine synthetase/guanido kinase, catalytic domain"/>
    <property type="match status" value="1"/>
</dbReference>
<dbReference type="PROSITE" id="PS00181">
    <property type="entry name" value="GLNA_ATP"/>
    <property type="match status" value="1"/>
</dbReference>
<feature type="domain" description="GS beta-grasp" evidence="20">
    <location>
        <begin position="13"/>
        <end position="97"/>
    </location>
</feature>
<dbReference type="InterPro" id="IPR014746">
    <property type="entry name" value="Gln_synth/guanido_kin_cat_dom"/>
</dbReference>
<evidence type="ECO:0000256" key="12">
    <source>
        <dbReference type="PIRSR" id="PIRSR604809-1"/>
    </source>
</evidence>
<comment type="subcellular location">
    <subcellularLocation>
        <location evidence="1 18">Cytoplasm</location>
    </subcellularLocation>
</comment>
<dbReference type="Pfam" id="PF00120">
    <property type="entry name" value="Gln-synt_C"/>
    <property type="match status" value="1"/>
</dbReference>
<sequence>MTPKDVITLANERGAKIVDLRFIDMPGLWQHFSLSRRELTEDLFTDGVGFDGSSIRGFQAIHESDMLLIPDPATATMDPFMTVPTLVMICNIMDPVTRQLYSRDPRYIAQKAEAYLTSTAIADTAFVGPELEFFIFDNIRFDQSYQHGFYFIDSEEGFWNSGKDEKPNLGYKPRYKQAYFPVPPMDKLHDIRSEMVLAMESVGIPVEVHHHEVATAGQCEIDMKFDTLTKMADRVQWFKYCVKNTARKHGKTATFMPKPIFQDNGSGMHVHQSLWKGGKNTFWELGGYGDLSATARYYIGGLLKHAPALCALIAPTTNSYRRLVPGYEAPINLVYSQRNRSAAARIPLYSKSERAKRIEFRTPDPSCNAYLAFSAMLMAGIDGIQKKIDPGQPVDKDLYELEPEETKDIRQLPGSLEEVLNALEADHEFLLKGDVFTPDLIDTWIKYKRKNEVDPIRLRPHPWEFALYYDI</sequence>
<evidence type="ECO:0000256" key="3">
    <source>
        <dbReference type="ARBA" id="ARBA00011354"/>
    </source>
</evidence>
<feature type="binding site" evidence="14">
    <location>
        <position position="130"/>
    </location>
    <ligand>
        <name>Mg(2+)</name>
        <dbReference type="ChEBI" id="CHEBI:18420"/>
        <label>1</label>
    </ligand>
</feature>
<dbReference type="PANTHER" id="PTHR43407:SF1">
    <property type="entry name" value="LENGSIN"/>
    <property type="match status" value="1"/>
</dbReference>
<keyword evidence="8 14" id="KW-0479">Metal-binding</keyword>
<comment type="similarity">
    <text evidence="2 16 17">Belongs to the glutamine synthetase family.</text>
</comment>
<dbReference type="SUPFAM" id="SSF55931">
    <property type="entry name" value="Glutamine synthetase/guanido kinase"/>
    <property type="match status" value="1"/>
</dbReference>
<evidence type="ECO:0000256" key="13">
    <source>
        <dbReference type="PIRSR" id="PIRSR604809-2"/>
    </source>
</evidence>
<dbReference type="InterPro" id="IPR036651">
    <property type="entry name" value="Gln_synt_N_sf"/>
</dbReference>
<evidence type="ECO:0000256" key="11">
    <source>
        <dbReference type="ARBA" id="ARBA00022842"/>
    </source>
</evidence>
<evidence type="ECO:0000256" key="2">
    <source>
        <dbReference type="ARBA" id="ARBA00009897"/>
    </source>
</evidence>
<feature type="binding site" evidence="12">
    <location>
        <position position="328"/>
    </location>
    <ligand>
        <name>L-glutamate</name>
        <dbReference type="ChEBI" id="CHEBI:29985"/>
    </ligand>
</feature>
<dbReference type="PROSITE" id="PS51986">
    <property type="entry name" value="GS_BETA_GRASP"/>
    <property type="match status" value="1"/>
</dbReference>
<feature type="binding site" evidence="14">
    <location>
        <position position="220"/>
    </location>
    <ligand>
        <name>Mg(2+)</name>
        <dbReference type="ChEBI" id="CHEBI:18420"/>
        <label>1</label>
    </ligand>
</feature>
<comment type="subunit">
    <text evidence="3 18">Oligomer of 12 subunits arranged in the form of two hexagons.</text>
</comment>
<name>A0A2T4TZR7_9BACT</name>
<feature type="binding site" evidence="14">
    <location>
        <position position="359"/>
    </location>
    <ligand>
        <name>Mg(2+)</name>
        <dbReference type="ChEBI" id="CHEBI:18420"/>
        <label>1</label>
    </ligand>
</feature>
<keyword evidence="6 15" id="KW-0597">Phosphoprotein</keyword>
<keyword evidence="23" id="KW-1185">Reference proteome</keyword>
<evidence type="ECO:0000256" key="18">
    <source>
        <dbReference type="RuleBase" id="RU000387"/>
    </source>
</evidence>
<feature type="binding site" evidence="14">
    <location>
        <position position="212"/>
    </location>
    <ligand>
        <name>Mg(2+)</name>
        <dbReference type="ChEBI" id="CHEBI:18420"/>
        <label>1</label>
    </ligand>
</feature>
<dbReference type="GO" id="GO:0016020">
    <property type="term" value="C:membrane"/>
    <property type="evidence" value="ECO:0007669"/>
    <property type="project" value="TreeGrafter"/>
</dbReference>
<dbReference type="InterPro" id="IPR001637">
    <property type="entry name" value="Gln_synth_I_adenylation_site"/>
</dbReference>
<dbReference type="RefSeq" id="WP_107561365.1">
    <property type="nucleotide sequence ID" value="NZ_NVQC01000013.1"/>
</dbReference>
<dbReference type="GO" id="GO:0005524">
    <property type="term" value="F:ATP binding"/>
    <property type="evidence" value="ECO:0007669"/>
    <property type="project" value="UniProtKB-KW"/>
</dbReference>
<dbReference type="Proteomes" id="UP000241436">
    <property type="component" value="Unassembled WGS sequence"/>
</dbReference>
<feature type="domain" description="GS catalytic" evidence="21">
    <location>
        <begin position="105"/>
        <end position="471"/>
    </location>
</feature>
<protein>
    <recommendedName>
        <fullName evidence="4 19">Glutamine synthetase</fullName>
        <ecNumber evidence="19">6.3.1.2</ecNumber>
    </recommendedName>
</protein>
<reference evidence="23" key="2">
    <citation type="journal article" date="2018" name="Environ. Microbiol.">
        <title>Bloom of a denitrifying methanotroph, 'Candidatus Methylomirabilis limnetica', in a deep stratified lake.</title>
        <authorList>
            <person name="Graf J.S."/>
            <person name="Mayr M.J."/>
            <person name="Marchant H.K."/>
            <person name="Tienken D."/>
            <person name="Hach P.F."/>
            <person name="Brand A."/>
            <person name="Schubert C.J."/>
            <person name="Kuypers M.M."/>
            <person name="Milucka J."/>
        </authorList>
    </citation>
    <scope>NUCLEOTIDE SEQUENCE [LARGE SCALE GENOMIC DNA]</scope>
    <source>
        <strain evidence="23">Zug</strain>
    </source>
</reference>
<keyword evidence="9 13" id="KW-0547">Nucleotide-binding</keyword>
<keyword evidence="5 18" id="KW-0963">Cytoplasm</keyword>
<feature type="binding site" evidence="13">
    <location>
        <begin position="271"/>
        <end position="273"/>
    </location>
    <ligand>
        <name>ATP</name>
        <dbReference type="ChEBI" id="CHEBI:30616"/>
    </ligand>
</feature>
<evidence type="ECO:0000259" key="20">
    <source>
        <dbReference type="PROSITE" id="PS51986"/>
    </source>
</evidence>
<keyword evidence="10 13" id="KW-0067">ATP-binding</keyword>
<organism evidence="22 23">
    <name type="scientific">Candidatus Methylomirabilis limnetica</name>
    <dbReference type="NCBI Taxonomy" id="2033718"/>
    <lineage>
        <taxon>Bacteria</taxon>
        <taxon>Candidatus Methylomirabilota</taxon>
        <taxon>Candidatus Methylomirabilia</taxon>
        <taxon>Candidatus Methylomirabilales</taxon>
        <taxon>Candidatus Methylomirabilaceae</taxon>
        <taxon>Candidatus Methylomirabilis</taxon>
    </lineage>
</organism>
<dbReference type="OrthoDB" id="9807095at2"/>
<feature type="binding site" evidence="12">
    <location>
        <position position="361"/>
    </location>
    <ligand>
        <name>L-glutamate</name>
        <dbReference type="ChEBI" id="CHEBI:29985"/>
    </ligand>
</feature>
<dbReference type="SUPFAM" id="SSF54368">
    <property type="entry name" value="Glutamine synthetase, N-terminal domain"/>
    <property type="match status" value="1"/>
</dbReference>
<dbReference type="EMBL" id="NVQC01000013">
    <property type="protein sequence ID" value="PTL36615.1"/>
    <property type="molecule type" value="Genomic_DNA"/>
</dbReference>
<feature type="binding site" evidence="12">
    <location>
        <begin position="264"/>
        <end position="265"/>
    </location>
    <ligand>
        <name>L-glutamate</name>
        <dbReference type="ChEBI" id="CHEBI:29985"/>
    </ligand>
</feature>
<evidence type="ECO:0000256" key="8">
    <source>
        <dbReference type="ARBA" id="ARBA00022723"/>
    </source>
</evidence>
<dbReference type="GO" id="GO:0019740">
    <property type="term" value="P:nitrogen utilization"/>
    <property type="evidence" value="ECO:0007669"/>
    <property type="project" value="TreeGrafter"/>
</dbReference>
<dbReference type="PROSITE" id="PS00180">
    <property type="entry name" value="GLNA_1"/>
    <property type="match status" value="1"/>
</dbReference>
<dbReference type="NCBIfam" id="TIGR00653">
    <property type="entry name" value="GlnA"/>
    <property type="match status" value="1"/>
</dbReference>
<dbReference type="PANTHER" id="PTHR43407">
    <property type="entry name" value="GLUTAMINE SYNTHETASE"/>
    <property type="match status" value="1"/>
</dbReference>
<evidence type="ECO:0000256" key="14">
    <source>
        <dbReference type="PIRSR" id="PIRSR604809-3"/>
    </source>
</evidence>
<dbReference type="PROSITE" id="PS00182">
    <property type="entry name" value="GLNA_ADENYLATION"/>
    <property type="match status" value="1"/>
</dbReference>
<evidence type="ECO:0000313" key="23">
    <source>
        <dbReference type="Proteomes" id="UP000241436"/>
    </source>
</evidence>
<gene>
    <name evidence="22" type="primary">glnA</name>
    <name evidence="22" type="ORF">CLG94_02725</name>
</gene>
<dbReference type="PROSITE" id="PS51987">
    <property type="entry name" value="GS_CATALYTIC"/>
    <property type="match status" value="1"/>
</dbReference>
<comment type="cofactor">
    <cofactor evidence="14">
        <name>Mg(2+)</name>
        <dbReference type="ChEBI" id="CHEBI:18420"/>
    </cofactor>
    <text evidence="14">Binds 2 Mg(2+) ions per subunit.</text>
</comment>